<gene>
    <name evidence="1" type="ORF">EV702DRAFT_954385</name>
</gene>
<reference evidence="1" key="1">
    <citation type="journal article" date="2020" name="New Phytol.">
        <title>Comparative genomics reveals dynamic genome evolution in host specialist ectomycorrhizal fungi.</title>
        <authorList>
            <person name="Lofgren L.A."/>
            <person name="Nguyen N.H."/>
            <person name="Vilgalys R."/>
            <person name="Ruytinx J."/>
            <person name="Liao H.L."/>
            <person name="Branco S."/>
            <person name="Kuo A."/>
            <person name="LaButti K."/>
            <person name="Lipzen A."/>
            <person name="Andreopoulos W."/>
            <person name="Pangilinan J."/>
            <person name="Riley R."/>
            <person name="Hundley H."/>
            <person name="Na H."/>
            <person name="Barry K."/>
            <person name="Grigoriev I.V."/>
            <person name="Stajich J.E."/>
            <person name="Kennedy P.G."/>
        </authorList>
    </citation>
    <scope>NUCLEOTIDE SEQUENCE</scope>
    <source>
        <strain evidence="1">DOB743</strain>
    </source>
</reference>
<sequence length="64" mass="7669">LLLKEEMRRTCTYLEWKARWWENRAKFAVDDSLSSEGIAAYAFWQAALQRRLSILFLQLWSTSL</sequence>
<protein>
    <submittedName>
        <fullName evidence="1">Uncharacterized protein</fullName>
    </submittedName>
</protein>
<evidence type="ECO:0000313" key="2">
    <source>
        <dbReference type="Proteomes" id="UP000714275"/>
    </source>
</evidence>
<keyword evidence="2" id="KW-1185">Reference proteome</keyword>
<comment type="caution">
    <text evidence="1">The sequence shown here is derived from an EMBL/GenBank/DDBJ whole genome shotgun (WGS) entry which is preliminary data.</text>
</comment>
<name>A0A9P7A206_9AGAM</name>
<organism evidence="1 2">
    <name type="scientific">Suillus placidus</name>
    <dbReference type="NCBI Taxonomy" id="48579"/>
    <lineage>
        <taxon>Eukaryota</taxon>
        <taxon>Fungi</taxon>
        <taxon>Dikarya</taxon>
        <taxon>Basidiomycota</taxon>
        <taxon>Agaricomycotina</taxon>
        <taxon>Agaricomycetes</taxon>
        <taxon>Agaricomycetidae</taxon>
        <taxon>Boletales</taxon>
        <taxon>Suillineae</taxon>
        <taxon>Suillaceae</taxon>
        <taxon>Suillus</taxon>
    </lineage>
</organism>
<accession>A0A9P7A206</accession>
<dbReference type="OrthoDB" id="3263473at2759"/>
<proteinExistence type="predicted"/>
<feature type="non-terminal residue" evidence="1">
    <location>
        <position position="1"/>
    </location>
</feature>
<dbReference type="EMBL" id="JABBWD010000007">
    <property type="protein sequence ID" value="KAG1780892.1"/>
    <property type="molecule type" value="Genomic_DNA"/>
</dbReference>
<dbReference type="AlphaFoldDB" id="A0A9P7A206"/>
<feature type="non-terminal residue" evidence="1">
    <location>
        <position position="64"/>
    </location>
</feature>
<evidence type="ECO:0000313" key="1">
    <source>
        <dbReference type="EMBL" id="KAG1780892.1"/>
    </source>
</evidence>
<dbReference type="Proteomes" id="UP000714275">
    <property type="component" value="Unassembled WGS sequence"/>
</dbReference>